<dbReference type="InterPro" id="IPR022644">
    <property type="entry name" value="De-COase2_N"/>
</dbReference>
<dbReference type="PANTHER" id="PTHR43295:SF1">
    <property type="entry name" value="ARGININE DECARBOXYLASE 1, CHLOROPLASTIC-RELATED"/>
    <property type="match status" value="1"/>
</dbReference>
<dbReference type="AlphaFoldDB" id="A0A2I0I047"/>
<keyword evidence="6" id="KW-0456">Lyase</keyword>
<feature type="domain" description="Orn/DAP/Arg decarboxylase 2 N-terminal" evidence="7">
    <location>
        <begin position="163"/>
        <end position="257"/>
    </location>
</feature>
<keyword evidence="6" id="KW-0460">Magnesium</keyword>
<dbReference type="InterPro" id="IPR002985">
    <property type="entry name" value="Arg_decrbxlase"/>
</dbReference>
<dbReference type="Gene3D" id="3.20.20.10">
    <property type="entry name" value="Alanine racemase"/>
    <property type="match status" value="2"/>
</dbReference>
<dbReference type="PRINTS" id="PR01180">
    <property type="entry name" value="ARGDCRBXLASE"/>
</dbReference>
<reference evidence="8 9" key="1">
    <citation type="submission" date="2017-11" db="EMBL/GenBank/DDBJ databases">
        <title>De-novo sequencing of pomegranate (Punica granatum L.) genome.</title>
        <authorList>
            <person name="Akparov Z."/>
            <person name="Amiraslanov A."/>
            <person name="Hajiyeva S."/>
            <person name="Abbasov M."/>
            <person name="Kaur K."/>
            <person name="Hamwieh A."/>
            <person name="Solovyev V."/>
            <person name="Salamov A."/>
            <person name="Braich B."/>
            <person name="Kosarev P."/>
            <person name="Mahmoud A."/>
            <person name="Hajiyev E."/>
            <person name="Babayeva S."/>
            <person name="Izzatullayeva V."/>
            <person name="Mammadov A."/>
            <person name="Mammadov A."/>
            <person name="Sharifova S."/>
            <person name="Ojaghi J."/>
            <person name="Eynullazada K."/>
            <person name="Bayramov B."/>
            <person name="Abdulazimova A."/>
            <person name="Shahmuradov I."/>
        </authorList>
    </citation>
    <scope>NUCLEOTIDE SEQUENCE [LARGE SCALE GENOMIC DNA]</scope>
    <source>
        <strain evidence="9">cv. AG2017</strain>
        <tissue evidence="8">Leaf</tissue>
    </source>
</reference>
<dbReference type="InterPro" id="IPR029066">
    <property type="entry name" value="PLP-binding_barrel"/>
</dbReference>
<gene>
    <name evidence="8" type="ORF">CRG98_042404</name>
</gene>
<evidence type="ECO:0000256" key="4">
    <source>
        <dbReference type="ARBA" id="ARBA00023023"/>
    </source>
</evidence>
<comment type="similarity">
    <text evidence="6">Belongs to the Orn/Lys/Arg decarboxylase class-II family. SpeA subfamily.</text>
</comment>
<dbReference type="PANTHER" id="PTHR43295">
    <property type="entry name" value="ARGININE DECARBOXYLASE"/>
    <property type="match status" value="1"/>
</dbReference>
<dbReference type="InterPro" id="IPR022653">
    <property type="entry name" value="De-COase2_pyr-phos_BS"/>
</dbReference>
<dbReference type="GO" id="GO:0008295">
    <property type="term" value="P:spermidine biosynthetic process"/>
    <property type="evidence" value="ECO:0007669"/>
    <property type="project" value="UniProtKB-KW"/>
</dbReference>
<dbReference type="EC" id="4.1.1.19" evidence="6"/>
<sequence length="529" mass="58359">MSGLEQCIDDATSAKLAPSLFPPRAPFYFAVKAKVFPDTAVGREVGPLYFTVNPSGYISVRPHGMETLPSQEIDLLEFVKKMLEHRLESLQSAFDSAVASQSYGAHYQGVYPVKCNQDRFIVEDIVKFGLAFRFGLKAGSKAELLLAMIPLGIAGVQWICVLKKLEQAGMLDCLQLLHFHIGSHIPTTKLVADGVFEAAQIYCELVRLGANMQEIDFGGRLGIDYDGTKASDSDVSVSYTLEEYAVTVIETLRSICDQRSVKHPVFSSSSHDSNAAESTLLELQHFLDGLQDDARAEYTNLLSAAMRGEKNTCMLHANQLKQHCIRQFKQGGLTIKQLAAVDGLHQLVSELVTEPSSLPVHTYHRAILTELSSLPVHIHLDSQLLGLPPKLEENLACLCMNWTGTKMGVTTWVGGAYEQAQGGLHNLLGGPNVVWVDSQPGTPCRFTMTRARPGPTCGDLLQTMPHEPRYMVEAFRRCAEELGVDRDDQDGLVTEALAGRLARFFYIWPYLVATLSWGMRAVSGNSFYR</sequence>
<dbReference type="PROSITE" id="PS00878">
    <property type="entry name" value="ODR_DC_2_1"/>
    <property type="match status" value="1"/>
</dbReference>
<proteinExistence type="inferred from homology"/>
<comment type="catalytic activity">
    <reaction evidence="5 6">
        <text>L-arginine + H(+) = agmatine + CO2</text>
        <dbReference type="Rhea" id="RHEA:17641"/>
        <dbReference type="ChEBI" id="CHEBI:15378"/>
        <dbReference type="ChEBI" id="CHEBI:16526"/>
        <dbReference type="ChEBI" id="CHEBI:32682"/>
        <dbReference type="ChEBI" id="CHEBI:58145"/>
        <dbReference type="EC" id="4.1.1.19"/>
    </reaction>
</comment>
<dbReference type="GO" id="GO:0008792">
    <property type="term" value="F:arginine decarboxylase activity"/>
    <property type="evidence" value="ECO:0007669"/>
    <property type="project" value="UniProtKB-EC"/>
</dbReference>
<accession>A0A2I0I047</accession>
<comment type="cofactor">
    <cofactor evidence="1 6">
        <name>pyridoxal 5'-phosphate</name>
        <dbReference type="ChEBI" id="CHEBI:597326"/>
    </cofactor>
</comment>
<dbReference type="Proteomes" id="UP000233551">
    <property type="component" value="Unassembled WGS sequence"/>
</dbReference>
<comment type="caution">
    <text evidence="8">The sequence shown here is derived from an EMBL/GenBank/DDBJ whole genome shotgun (WGS) entry which is preliminary data.</text>
</comment>
<evidence type="ECO:0000256" key="3">
    <source>
        <dbReference type="ARBA" id="ARBA00022898"/>
    </source>
</evidence>
<dbReference type="UniPathway" id="UPA00186">
    <property type="reaction ID" value="UER00284"/>
</dbReference>
<dbReference type="GO" id="GO:0009446">
    <property type="term" value="P:putrescine biosynthetic process"/>
    <property type="evidence" value="ECO:0007669"/>
    <property type="project" value="UniProtKB-KW"/>
</dbReference>
<dbReference type="EMBL" id="PGOL01004515">
    <property type="protein sequence ID" value="PKI37213.1"/>
    <property type="molecule type" value="Genomic_DNA"/>
</dbReference>
<dbReference type="InterPro" id="IPR000183">
    <property type="entry name" value="Orn/DAP/Arg_de-COase"/>
</dbReference>
<dbReference type="PRINTS" id="PR01179">
    <property type="entry name" value="ODADCRBXLASE"/>
</dbReference>
<keyword evidence="6" id="KW-0210">Decarboxylase</keyword>
<evidence type="ECO:0000256" key="5">
    <source>
        <dbReference type="ARBA" id="ARBA00049309"/>
    </source>
</evidence>
<evidence type="ECO:0000259" key="7">
    <source>
        <dbReference type="Pfam" id="PF02784"/>
    </source>
</evidence>
<comment type="cofactor">
    <cofactor evidence="6">
        <name>Mg(2+)</name>
        <dbReference type="ChEBI" id="CHEBI:18420"/>
    </cofactor>
</comment>
<keyword evidence="9" id="KW-1185">Reference proteome</keyword>
<evidence type="ECO:0000313" key="9">
    <source>
        <dbReference type="Proteomes" id="UP000233551"/>
    </source>
</evidence>
<keyword evidence="4" id="KW-0661">Putrescine biosynthesis</keyword>
<dbReference type="Pfam" id="PF02784">
    <property type="entry name" value="Orn_Arg_deC_N"/>
    <property type="match status" value="1"/>
</dbReference>
<keyword evidence="3 6" id="KW-0663">Pyridoxal phosphate</keyword>
<evidence type="ECO:0000256" key="6">
    <source>
        <dbReference type="RuleBase" id="RU003740"/>
    </source>
</evidence>
<dbReference type="GO" id="GO:0006527">
    <property type="term" value="P:L-arginine catabolic process"/>
    <property type="evidence" value="ECO:0007669"/>
    <property type="project" value="InterPro"/>
</dbReference>
<comment type="pathway">
    <text evidence="2 6">Amine and polyamine biosynthesis; agmatine biosynthesis; agmatine from L-arginine: step 1/1.</text>
</comment>
<evidence type="ECO:0000256" key="2">
    <source>
        <dbReference type="ARBA" id="ARBA00004773"/>
    </source>
</evidence>
<keyword evidence="6" id="KW-0745">Spermidine biosynthesis</keyword>
<evidence type="ECO:0000256" key="1">
    <source>
        <dbReference type="ARBA" id="ARBA00001933"/>
    </source>
</evidence>
<dbReference type="SUPFAM" id="SSF51419">
    <property type="entry name" value="PLP-binding barrel"/>
    <property type="match status" value="1"/>
</dbReference>
<name>A0A2I0I047_PUNGR</name>
<organism evidence="8 9">
    <name type="scientific">Punica granatum</name>
    <name type="common">Pomegranate</name>
    <dbReference type="NCBI Taxonomy" id="22663"/>
    <lineage>
        <taxon>Eukaryota</taxon>
        <taxon>Viridiplantae</taxon>
        <taxon>Streptophyta</taxon>
        <taxon>Embryophyta</taxon>
        <taxon>Tracheophyta</taxon>
        <taxon>Spermatophyta</taxon>
        <taxon>Magnoliopsida</taxon>
        <taxon>eudicotyledons</taxon>
        <taxon>Gunneridae</taxon>
        <taxon>Pentapetalae</taxon>
        <taxon>rosids</taxon>
        <taxon>malvids</taxon>
        <taxon>Myrtales</taxon>
        <taxon>Lythraceae</taxon>
        <taxon>Punica</taxon>
    </lineage>
</organism>
<dbReference type="STRING" id="22663.A0A2I0I047"/>
<evidence type="ECO:0000313" key="8">
    <source>
        <dbReference type="EMBL" id="PKI37213.1"/>
    </source>
</evidence>
<protein>
    <recommendedName>
        <fullName evidence="6">Arginine decarboxylase</fullName>
        <ecNumber evidence="6">4.1.1.19</ecNumber>
    </recommendedName>
</protein>